<proteinExistence type="predicted"/>
<dbReference type="Proteomes" id="UP000199700">
    <property type="component" value="Chromosome"/>
</dbReference>
<reference evidence="2" key="1">
    <citation type="submission" date="2016-10" db="EMBL/GenBank/DDBJ databases">
        <authorList>
            <person name="Varghese N."/>
            <person name="Submissions S."/>
        </authorList>
    </citation>
    <scope>NUCLEOTIDE SEQUENCE [LARGE SCALE GENOMIC DNA]</scope>
    <source>
        <strain evidence="2">DSM 22082</strain>
    </source>
</reference>
<accession>A0A1H1PIS3</accession>
<protein>
    <submittedName>
        <fullName evidence="2">Sigma-70, region 4</fullName>
    </submittedName>
</protein>
<dbReference type="InterPro" id="IPR007630">
    <property type="entry name" value="RNA_pol_sigma70_r4"/>
</dbReference>
<dbReference type="GO" id="GO:0006352">
    <property type="term" value="P:DNA-templated transcription initiation"/>
    <property type="evidence" value="ECO:0007669"/>
    <property type="project" value="InterPro"/>
</dbReference>
<dbReference type="AlphaFoldDB" id="A0A1H1PIS3"/>
<keyword evidence="3" id="KW-1185">Reference proteome</keyword>
<feature type="domain" description="RNA polymerase sigma-70 region 4" evidence="1">
    <location>
        <begin position="57"/>
        <end position="90"/>
    </location>
</feature>
<dbReference type="GO" id="GO:0003700">
    <property type="term" value="F:DNA-binding transcription factor activity"/>
    <property type="evidence" value="ECO:0007669"/>
    <property type="project" value="InterPro"/>
</dbReference>
<evidence type="ECO:0000259" key="1">
    <source>
        <dbReference type="Pfam" id="PF04545"/>
    </source>
</evidence>
<gene>
    <name evidence="2" type="ORF">SAMN04489751_1253</name>
</gene>
<evidence type="ECO:0000313" key="3">
    <source>
        <dbReference type="Proteomes" id="UP000199700"/>
    </source>
</evidence>
<organism evidence="2 3">
    <name type="scientific">Brevibacterium sandarakinum</name>
    <dbReference type="NCBI Taxonomy" id="629680"/>
    <lineage>
        <taxon>Bacteria</taxon>
        <taxon>Bacillati</taxon>
        <taxon>Actinomycetota</taxon>
        <taxon>Actinomycetes</taxon>
        <taxon>Micrococcales</taxon>
        <taxon>Brevibacteriaceae</taxon>
        <taxon>Brevibacterium</taxon>
    </lineage>
</organism>
<dbReference type="EMBL" id="LT629739">
    <property type="protein sequence ID" value="SDS11146.1"/>
    <property type="molecule type" value="Genomic_DNA"/>
</dbReference>
<sequence>MLAAASTGVVVGPWVSGGLKWAINIVLGDSNLAEEIRYMKETGRRAAELQIEAGRKSRAVVLDLRSRGLSVSEAAAALDISRGRVSQLEHGRKLATR</sequence>
<name>A0A1H1PIS3_BRESA</name>
<evidence type="ECO:0000313" key="2">
    <source>
        <dbReference type="EMBL" id="SDS11146.1"/>
    </source>
</evidence>
<dbReference type="Pfam" id="PF04545">
    <property type="entry name" value="Sigma70_r4"/>
    <property type="match status" value="1"/>
</dbReference>